<protein>
    <submittedName>
        <fullName evidence="1">Efflux RND transporter periplasmic adaptor subunit</fullName>
    </submittedName>
</protein>
<organism evidence="1 2">
    <name type="scientific">Antarcticirhabdus aurantiaca</name>
    <dbReference type="NCBI Taxonomy" id="2606717"/>
    <lineage>
        <taxon>Bacteria</taxon>
        <taxon>Pseudomonadati</taxon>
        <taxon>Pseudomonadota</taxon>
        <taxon>Alphaproteobacteria</taxon>
        <taxon>Hyphomicrobiales</taxon>
        <taxon>Aurantimonadaceae</taxon>
        <taxon>Antarcticirhabdus</taxon>
    </lineage>
</organism>
<name>A0ACD4NT10_9HYPH</name>
<dbReference type="Proteomes" id="UP001163223">
    <property type="component" value="Chromosome"/>
</dbReference>
<accession>A0ACD4NT10</accession>
<reference evidence="1" key="1">
    <citation type="submission" date="2022-11" db="EMBL/GenBank/DDBJ databases">
        <title>beta-Carotene-producing bacterium, Jeongeuplla avenae sp. nov., alleviates the salt stress of Arabidopsis seedlings.</title>
        <authorList>
            <person name="Jiang L."/>
            <person name="Lee J."/>
        </authorList>
    </citation>
    <scope>NUCLEOTIDE SEQUENCE</scope>
    <source>
        <strain evidence="1">DY_R2A_6</strain>
    </source>
</reference>
<sequence>MAFIKQLLVTIALLGGAAALWITFDPAPGRAILQSGAALPNEVRQAVLWLNPASDPAAARPAAAGNRGGAPGGGRGGAGGPPLIVIGDVAEAVAQSTLKAIGTAEAARSVPVYPDATGIVSAVGFKSGDEVAAGSVLITLKDDAERLALDRARIALKAAEDQLARAERLSNSISTVQLEDYRRTLDNARLDLRSAEIALDDRRITAPIDGRVGLADIDVGDLVGSQTLIATVDDRANLRVVFFVPESYVPQVAIGQTFEATSTARPGETFEGRVTAIDSRLDEASRTLRVEGTIANEDDRLRPGMSFALGIDFEGDRYLALDPMAIQWERAGAYAWKIVGDRPEKAALRIVQRDIDRVLAASDALRPGDVVAVEGVQSIREGLPVRIDGTTGAPAGPAVADGATAGEAAPEAATPPAPASAAPSPARASLGFASPANARENAVR</sequence>
<evidence type="ECO:0000313" key="2">
    <source>
        <dbReference type="Proteomes" id="UP001163223"/>
    </source>
</evidence>
<dbReference type="EMBL" id="CP113520">
    <property type="protein sequence ID" value="WAJ30000.1"/>
    <property type="molecule type" value="Genomic_DNA"/>
</dbReference>
<gene>
    <name evidence="1" type="ORF">OXU80_07255</name>
</gene>
<evidence type="ECO:0000313" key="1">
    <source>
        <dbReference type="EMBL" id="WAJ30000.1"/>
    </source>
</evidence>
<keyword evidence="2" id="KW-1185">Reference proteome</keyword>
<proteinExistence type="predicted"/>